<dbReference type="PROSITE" id="PS50111">
    <property type="entry name" value="CHEMOTAXIS_TRANSDUC_2"/>
    <property type="match status" value="1"/>
</dbReference>
<feature type="domain" description="Methyl-accepting transducer" evidence="5">
    <location>
        <begin position="133"/>
        <end position="362"/>
    </location>
</feature>
<dbReference type="SUPFAM" id="SSF58104">
    <property type="entry name" value="Methyl-accepting chemotaxis protein (MCP) signaling domain"/>
    <property type="match status" value="1"/>
</dbReference>
<evidence type="ECO:0000256" key="2">
    <source>
        <dbReference type="ARBA" id="ARBA00029447"/>
    </source>
</evidence>
<dbReference type="SMART" id="SM00283">
    <property type="entry name" value="MA"/>
    <property type="match status" value="1"/>
</dbReference>
<evidence type="ECO:0000256" key="1">
    <source>
        <dbReference type="ARBA" id="ARBA00022481"/>
    </source>
</evidence>
<keyword evidence="3" id="KW-0807">Transducer</keyword>
<evidence type="ECO:0000259" key="5">
    <source>
        <dbReference type="PROSITE" id="PS50111"/>
    </source>
</evidence>
<comment type="similarity">
    <text evidence="2">Belongs to the methyl-accepting chemotaxis (MCP) protein family.</text>
</comment>
<dbReference type="Gene3D" id="1.10.287.950">
    <property type="entry name" value="Methyl-accepting chemotaxis protein"/>
    <property type="match status" value="1"/>
</dbReference>
<keyword evidence="7" id="KW-1185">Reference proteome</keyword>
<dbReference type="InterPro" id="IPR004089">
    <property type="entry name" value="MCPsignal_dom"/>
</dbReference>
<reference evidence="6 7" key="2">
    <citation type="submission" date="2020-05" db="EMBL/GenBank/DDBJ databases">
        <authorList>
            <person name="Khan S.A."/>
            <person name="Jeon C.O."/>
            <person name="Chun B.H."/>
        </authorList>
    </citation>
    <scope>NUCLEOTIDE SEQUENCE [LARGE SCALE GENOMIC DNA]</scope>
    <source>
        <strain evidence="6 7">H242</strain>
    </source>
</reference>
<keyword evidence="4" id="KW-1133">Transmembrane helix</keyword>
<dbReference type="PRINTS" id="PR00260">
    <property type="entry name" value="CHEMTRNSDUCR"/>
</dbReference>
<organism evidence="6 7">
    <name type="scientific">Ramlibacter terrae</name>
    <dbReference type="NCBI Taxonomy" id="2732511"/>
    <lineage>
        <taxon>Bacteria</taxon>
        <taxon>Pseudomonadati</taxon>
        <taxon>Pseudomonadota</taxon>
        <taxon>Betaproteobacteria</taxon>
        <taxon>Burkholderiales</taxon>
        <taxon>Comamonadaceae</taxon>
        <taxon>Ramlibacter</taxon>
    </lineage>
</organism>
<evidence type="ECO:0000313" key="6">
    <source>
        <dbReference type="EMBL" id="QJW84879.1"/>
    </source>
</evidence>
<sequence>MLKKADAGDLVQRMQAAQGTLDRELRAAVDAGVARTGDLQAQAVRGVGDALWVTLVIGIVVLVVLGLASRLVIASVWRDLGEEPHTLHQLTRRIADGDLQVETRASGDGRSLHAAIGSMAGRLRDTVGTIRAASESIATASTEIAAGNAELSARTEASASNLQHTASSIAQLTVSVRQSAEVAGEARRIAGAASEAASRGGRIVSQVVANMDEISQASRRIADIIGVIDGIAFQTNIPALNAAVEAARAGEQGRGFAVVAAEVRNLAHRSATAAREIKELIGTSTGKVDGGSKLVQEAGQAMTEIVAGVQRVNAMIGEISTAASEQSASIGEVHRSANHLDEMTQQNSALVEEAGAAAASMRELAGQLMNEVHAFRVDTVTRPALPSAA</sequence>
<proteinExistence type="inferred from homology"/>
<protein>
    <submittedName>
        <fullName evidence="6">Chemotaxis protein</fullName>
    </submittedName>
</protein>
<name>A0ABX6P4B7_9BURK</name>
<dbReference type="InterPro" id="IPR004090">
    <property type="entry name" value="Chemotax_Me-accpt_rcpt"/>
</dbReference>
<keyword evidence="1" id="KW-0488">Methylation</keyword>
<keyword evidence="4" id="KW-0812">Transmembrane</keyword>
<dbReference type="PANTHER" id="PTHR43531:SF14">
    <property type="entry name" value="METHYL-ACCEPTING CHEMOTAXIS PROTEIN I-RELATED"/>
    <property type="match status" value="1"/>
</dbReference>
<evidence type="ECO:0000256" key="3">
    <source>
        <dbReference type="PROSITE-ProRule" id="PRU00284"/>
    </source>
</evidence>
<gene>
    <name evidence="6" type="ORF">HK414_18645</name>
</gene>
<dbReference type="Proteomes" id="UP000500826">
    <property type="component" value="Chromosome"/>
</dbReference>
<dbReference type="Pfam" id="PF00015">
    <property type="entry name" value="MCPsignal"/>
    <property type="match status" value="1"/>
</dbReference>
<dbReference type="EMBL" id="CP053418">
    <property type="protein sequence ID" value="QJW84879.1"/>
    <property type="molecule type" value="Genomic_DNA"/>
</dbReference>
<feature type="transmembrane region" description="Helical" evidence="4">
    <location>
        <begin position="50"/>
        <end position="73"/>
    </location>
</feature>
<keyword evidence="4" id="KW-0472">Membrane</keyword>
<reference evidence="6 7" key="1">
    <citation type="submission" date="2020-05" db="EMBL/GenBank/DDBJ databases">
        <title>Ramlibacter rhizophilus sp. nov., isolated from rhizosphere soil of national flower Mugunghwa from South Korea.</title>
        <authorList>
            <person name="Zheng-Fei Y."/>
            <person name="Huan T."/>
        </authorList>
    </citation>
    <scope>NUCLEOTIDE SEQUENCE [LARGE SCALE GENOMIC DNA]</scope>
    <source>
        <strain evidence="6 7">H242</strain>
    </source>
</reference>
<dbReference type="PANTHER" id="PTHR43531">
    <property type="entry name" value="PROTEIN ICFG"/>
    <property type="match status" value="1"/>
</dbReference>
<dbReference type="InterPro" id="IPR051310">
    <property type="entry name" value="MCP_chemotaxis"/>
</dbReference>
<evidence type="ECO:0000313" key="7">
    <source>
        <dbReference type="Proteomes" id="UP000500826"/>
    </source>
</evidence>
<evidence type="ECO:0000256" key="4">
    <source>
        <dbReference type="SAM" id="Phobius"/>
    </source>
</evidence>
<accession>A0ABX6P4B7</accession>